<dbReference type="EMBL" id="KE346367">
    <property type="protein sequence ID" value="KJE94662.1"/>
    <property type="molecule type" value="Genomic_DNA"/>
</dbReference>
<dbReference type="RefSeq" id="XP_004346960.1">
    <property type="nucleotide sequence ID" value="XM_004346910.2"/>
</dbReference>
<evidence type="ECO:0000256" key="1">
    <source>
        <dbReference type="SAM" id="MobiDB-lite"/>
    </source>
</evidence>
<evidence type="ECO:0000313" key="3">
    <source>
        <dbReference type="EMBL" id="KJE94662.1"/>
    </source>
</evidence>
<reference evidence="4" key="1">
    <citation type="submission" date="2011-02" db="EMBL/GenBank/DDBJ databases">
        <title>The Genome Sequence of Capsaspora owczarzaki ATCC 30864.</title>
        <authorList>
            <person name="Russ C."/>
            <person name="Cuomo C."/>
            <person name="Burger G."/>
            <person name="Gray M.W."/>
            <person name="Holland P.W.H."/>
            <person name="King N."/>
            <person name="Lang F.B.F."/>
            <person name="Roger A.J."/>
            <person name="Ruiz-Trillo I."/>
            <person name="Young S.K."/>
            <person name="Zeng Q."/>
            <person name="Gargeya S."/>
            <person name="Alvarado L."/>
            <person name="Berlin A."/>
            <person name="Chapman S.B."/>
            <person name="Chen Z."/>
            <person name="Freedman E."/>
            <person name="Gellesch M."/>
            <person name="Goldberg J."/>
            <person name="Griggs A."/>
            <person name="Gujja S."/>
            <person name="Heilman E."/>
            <person name="Heiman D."/>
            <person name="Howarth C."/>
            <person name="Mehta T."/>
            <person name="Neiman D."/>
            <person name="Pearson M."/>
            <person name="Roberts A."/>
            <person name="Saif S."/>
            <person name="Shea T."/>
            <person name="Shenoy N."/>
            <person name="Sisk P."/>
            <person name="Stolte C."/>
            <person name="Sykes S."/>
            <person name="White J."/>
            <person name="Yandava C."/>
            <person name="Haas B."/>
            <person name="Nusbaum C."/>
            <person name="Birren B."/>
        </authorList>
    </citation>
    <scope>NUCLEOTIDE SEQUENCE</scope>
    <source>
        <strain evidence="4">ATCC 30864</strain>
    </source>
</reference>
<feature type="region of interest" description="Disordered" evidence="1">
    <location>
        <begin position="1"/>
        <end position="27"/>
    </location>
</feature>
<feature type="transmembrane region" description="Helical" evidence="2">
    <location>
        <begin position="114"/>
        <end position="139"/>
    </location>
</feature>
<sequence>MDLLRSVGQWAHRPSPQQPDGQQTAQRQRTAVQRLNARRRLARERFRNAVRKVILMRKFASPRTLRLENALITNAVHYDVNGLGVHLDQDPATMEFGVFTQRNSQRMYRPFPMVAFHAVSMRDLGVYVGFALGLLLMLFRPSLFVPLVRAMLEFLLQTKLTDLSSALMTDVVATEGWKRLVTSTISYAGGILQAAAIFCLALAAYIGVGWLLWRVIKGFPQKLHESYFWKANCPYCHFDIRFRLLLRFRCNHCGCMSRFDDKLRLLVPLDALPLPASKRSAAL</sequence>
<dbReference type="AlphaFoldDB" id="A0A0D2VTQ1"/>
<keyword evidence="2" id="KW-1133">Transmembrane helix</keyword>
<proteinExistence type="predicted"/>
<keyword evidence="2" id="KW-0812">Transmembrane</keyword>
<dbReference type="Proteomes" id="UP000008743">
    <property type="component" value="Unassembled WGS sequence"/>
</dbReference>
<dbReference type="InParanoid" id="A0A0D2VTQ1"/>
<keyword evidence="4" id="KW-1185">Reference proteome</keyword>
<accession>A0A0D2VTQ1</accession>
<evidence type="ECO:0000313" key="4">
    <source>
        <dbReference type="Proteomes" id="UP000008743"/>
    </source>
</evidence>
<gene>
    <name evidence="3" type="ORF">CAOG_005275</name>
</gene>
<feature type="transmembrane region" description="Helical" evidence="2">
    <location>
        <begin position="187"/>
        <end position="213"/>
    </location>
</feature>
<evidence type="ECO:0000256" key="2">
    <source>
        <dbReference type="SAM" id="Phobius"/>
    </source>
</evidence>
<organism evidence="3 4">
    <name type="scientific">Capsaspora owczarzaki (strain ATCC 30864)</name>
    <dbReference type="NCBI Taxonomy" id="595528"/>
    <lineage>
        <taxon>Eukaryota</taxon>
        <taxon>Filasterea</taxon>
        <taxon>Capsaspora</taxon>
    </lineage>
</organism>
<name>A0A0D2VTQ1_CAPO3</name>
<protein>
    <submittedName>
        <fullName evidence="3">Uncharacterized protein</fullName>
    </submittedName>
</protein>
<keyword evidence="2" id="KW-0472">Membrane</keyword>